<organism evidence="2 3">
    <name type="scientific">Ampelomyces quisqualis</name>
    <name type="common">Powdery mildew agent</name>
    <dbReference type="NCBI Taxonomy" id="50730"/>
    <lineage>
        <taxon>Eukaryota</taxon>
        <taxon>Fungi</taxon>
        <taxon>Dikarya</taxon>
        <taxon>Ascomycota</taxon>
        <taxon>Pezizomycotina</taxon>
        <taxon>Dothideomycetes</taxon>
        <taxon>Pleosporomycetidae</taxon>
        <taxon>Pleosporales</taxon>
        <taxon>Pleosporineae</taxon>
        <taxon>Phaeosphaeriaceae</taxon>
        <taxon>Ampelomyces</taxon>
    </lineage>
</organism>
<feature type="region of interest" description="Disordered" evidence="1">
    <location>
        <begin position="193"/>
        <end position="243"/>
    </location>
</feature>
<protein>
    <submittedName>
        <fullName evidence="2">Uncharacterized protein</fullName>
    </submittedName>
</protein>
<evidence type="ECO:0000313" key="2">
    <source>
        <dbReference type="EMBL" id="KAF1918426.1"/>
    </source>
</evidence>
<feature type="compositionally biased region" description="Polar residues" evidence="1">
    <location>
        <begin position="38"/>
        <end position="49"/>
    </location>
</feature>
<evidence type="ECO:0000313" key="3">
    <source>
        <dbReference type="Proteomes" id="UP000800096"/>
    </source>
</evidence>
<accession>A0A6A5QV47</accession>
<dbReference type="Proteomes" id="UP000800096">
    <property type="component" value="Unassembled WGS sequence"/>
</dbReference>
<name>A0A6A5QV47_AMPQU</name>
<feature type="region of interest" description="Disordered" evidence="1">
    <location>
        <begin position="1"/>
        <end position="63"/>
    </location>
</feature>
<evidence type="ECO:0000256" key="1">
    <source>
        <dbReference type="SAM" id="MobiDB-lite"/>
    </source>
</evidence>
<reference evidence="2" key="1">
    <citation type="journal article" date="2020" name="Stud. Mycol.">
        <title>101 Dothideomycetes genomes: a test case for predicting lifestyles and emergence of pathogens.</title>
        <authorList>
            <person name="Haridas S."/>
            <person name="Albert R."/>
            <person name="Binder M."/>
            <person name="Bloem J."/>
            <person name="Labutti K."/>
            <person name="Salamov A."/>
            <person name="Andreopoulos B."/>
            <person name="Baker S."/>
            <person name="Barry K."/>
            <person name="Bills G."/>
            <person name="Bluhm B."/>
            <person name="Cannon C."/>
            <person name="Castanera R."/>
            <person name="Culley D."/>
            <person name="Daum C."/>
            <person name="Ezra D."/>
            <person name="Gonzalez J."/>
            <person name="Henrissat B."/>
            <person name="Kuo A."/>
            <person name="Liang C."/>
            <person name="Lipzen A."/>
            <person name="Lutzoni F."/>
            <person name="Magnuson J."/>
            <person name="Mondo S."/>
            <person name="Nolan M."/>
            <person name="Ohm R."/>
            <person name="Pangilinan J."/>
            <person name="Park H.-J."/>
            <person name="Ramirez L."/>
            <person name="Alfaro M."/>
            <person name="Sun H."/>
            <person name="Tritt A."/>
            <person name="Yoshinaga Y."/>
            <person name="Zwiers L.-H."/>
            <person name="Turgeon B."/>
            <person name="Goodwin S."/>
            <person name="Spatafora J."/>
            <person name="Crous P."/>
            <person name="Grigoriev I."/>
        </authorList>
    </citation>
    <scope>NUCLEOTIDE SEQUENCE</scope>
    <source>
        <strain evidence="2">HMLAC05119</strain>
    </source>
</reference>
<proteinExistence type="predicted"/>
<dbReference type="EMBL" id="ML979134">
    <property type="protein sequence ID" value="KAF1918426.1"/>
    <property type="molecule type" value="Genomic_DNA"/>
</dbReference>
<dbReference type="AlphaFoldDB" id="A0A6A5QV47"/>
<gene>
    <name evidence="2" type="ORF">BDU57DRAFT_198546</name>
</gene>
<feature type="compositionally biased region" description="Basic residues" evidence="1">
    <location>
        <begin position="232"/>
        <end position="243"/>
    </location>
</feature>
<keyword evidence="3" id="KW-1185">Reference proteome</keyword>
<sequence>MNMESLLAGNLNDSEESVDTAGMGKQRTDTPLLEQPHTKSLTQQNSTPNKVEETIAPPAVEPEQSAEAKLYAAAKKRLEQIHEEACLKIPGSASLEVPIAALDREEIQAAQVVDIADGIDFQGHIREPALPKNPRSEMLEAPLNFESQTAKAIEFADAKECIVRFPKPSCPGNAESQMLKVPGAPLDAEQIQLGQSADFADPEERSEQISKPAEIPSIKITNPTDDGESLMPRHHRHPSHECL</sequence>